<feature type="transmembrane region" description="Helical" evidence="1">
    <location>
        <begin position="40"/>
        <end position="63"/>
    </location>
</feature>
<keyword evidence="1" id="KW-0812">Transmembrane</keyword>
<dbReference type="Pfam" id="PF11188">
    <property type="entry name" value="DUF2975"/>
    <property type="match status" value="1"/>
</dbReference>
<keyword evidence="1" id="KW-1133">Transmembrane helix</keyword>
<gene>
    <name evidence="2" type="ORF">IV80_GL000741</name>
</gene>
<dbReference type="STRING" id="319652.IV80_GL000741"/>
<dbReference type="PATRIC" id="fig|319652.3.peg.748"/>
<name>A0A0R2IYW8_9LACO</name>
<dbReference type="Proteomes" id="UP000051568">
    <property type="component" value="Unassembled WGS sequence"/>
</dbReference>
<protein>
    <submittedName>
        <fullName evidence="2">Drug ABC exporter, membrane-spanning permease subunit</fullName>
    </submittedName>
</protein>
<keyword evidence="1" id="KW-0472">Membrane</keyword>
<evidence type="ECO:0000256" key="1">
    <source>
        <dbReference type="SAM" id="Phobius"/>
    </source>
</evidence>
<comment type="caution">
    <text evidence="2">The sequence shown here is derived from an EMBL/GenBank/DDBJ whole genome shotgun (WGS) entry which is preliminary data.</text>
</comment>
<feature type="transmembrane region" description="Helical" evidence="1">
    <location>
        <begin position="7"/>
        <end position="28"/>
    </location>
</feature>
<dbReference type="RefSeq" id="WP_057748870.1">
    <property type="nucleotide sequence ID" value="NZ_BJVH01000003.1"/>
</dbReference>
<keyword evidence="3" id="KW-1185">Reference proteome</keyword>
<dbReference type="EMBL" id="JQBR01000002">
    <property type="protein sequence ID" value="KRN67207.1"/>
    <property type="molecule type" value="Genomic_DNA"/>
</dbReference>
<organism evidence="2 3">
    <name type="scientific">Pediococcus cellicola</name>
    <dbReference type="NCBI Taxonomy" id="319652"/>
    <lineage>
        <taxon>Bacteria</taxon>
        <taxon>Bacillati</taxon>
        <taxon>Bacillota</taxon>
        <taxon>Bacilli</taxon>
        <taxon>Lactobacillales</taxon>
        <taxon>Lactobacillaceae</taxon>
        <taxon>Pediococcus</taxon>
    </lineage>
</organism>
<accession>A0A0R2IYW8</accession>
<feature type="transmembrane region" description="Helical" evidence="1">
    <location>
        <begin position="115"/>
        <end position="134"/>
    </location>
</feature>
<dbReference type="AlphaFoldDB" id="A0A0R2IYW8"/>
<feature type="transmembrane region" description="Helical" evidence="1">
    <location>
        <begin position="91"/>
        <end position="109"/>
    </location>
</feature>
<evidence type="ECO:0000313" key="2">
    <source>
        <dbReference type="EMBL" id="KRN67207.1"/>
    </source>
</evidence>
<reference evidence="2 3" key="1">
    <citation type="journal article" date="2015" name="Genome Announc.">
        <title>Expanding the biotechnology potential of lactobacilli through comparative genomics of 213 strains and associated genera.</title>
        <authorList>
            <person name="Sun Z."/>
            <person name="Harris H.M."/>
            <person name="McCann A."/>
            <person name="Guo C."/>
            <person name="Argimon S."/>
            <person name="Zhang W."/>
            <person name="Yang X."/>
            <person name="Jeffery I.B."/>
            <person name="Cooney J.C."/>
            <person name="Kagawa T.F."/>
            <person name="Liu W."/>
            <person name="Song Y."/>
            <person name="Salvetti E."/>
            <person name="Wrobel A."/>
            <person name="Rasinkangas P."/>
            <person name="Parkhill J."/>
            <person name="Rea M.C."/>
            <person name="O'Sullivan O."/>
            <person name="Ritari J."/>
            <person name="Douillard F.P."/>
            <person name="Paul Ross R."/>
            <person name="Yang R."/>
            <person name="Briner A.E."/>
            <person name="Felis G.E."/>
            <person name="de Vos W.M."/>
            <person name="Barrangou R."/>
            <person name="Klaenhammer T.R."/>
            <person name="Caufield P.W."/>
            <person name="Cui Y."/>
            <person name="Zhang H."/>
            <person name="O'Toole P.W."/>
        </authorList>
    </citation>
    <scope>NUCLEOTIDE SEQUENCE [LARGE SCALE GENOMIC DNA]</scope>
    <source>
        <strain evidence="2 3">DSM 17757</strain>
    </source>
</reference>
<proteinExistence type="predicted"/>
<sequence>MKFRRTILDLALLFITGVIWLMGFLYVIQVSTSRQLEHPIVISLLGITMLGTVIFGTQIMYFLHRMLALIANHKAFSLASINLVKKIRRDIGCISLCFLFAMPFFVTAADADDAPGVVLLGAAVVCAPFAIYVLSQIIEDLFVSAFHLQKDHDLTV</sequence>
<dbReference type="InterPro" id="IPR021354">
    <property type="entry name" value="DUF2975"/>
</dbReference>
<evidence type="ECO:0000313" key="3">
    <source>
        <dbReference type="Proteomes" id="UP000051568"/>
    </source>
</evidence>